<protein>
    <recommendedName>
        <fullName evidence="2">FAR1 domain-containing protein</fullName>
    </recommendedName>
</protein>
<proteinExistence type="predicted"/>
<keyword evidence="4" id="KW-1185">Reference proteome</keyword>
<dbReference type="PANTHER" id="PTHR46328:SF39">
    <property type="entry name" value="PROTEIN FAR1-RELATED SEQUENCE 5-LIKE"/>
    <property type="match status" value="1"/>
</dbReference>
<dbReference type="InterPro" id="IPR004330">
    <property type="entry name" value="FAR1_DNA_bnd_dom"/>
</dbReference>
<name>A0A834H9N8_RHOSS</name>
<reference evidence="3" key="1">
    <citation type="submission" date="2019-11" db="EMBL/GenBank/DDBJ databases">
        <authorList>
            <person name="Liu Y."/>
            <person name="Hou J."/>
            <person name="Li T.-Q."/>
            <person name="Guan C.-H."/>
            <person name="Wu X."/>
            <person name="Wu H.-Z."/>
            <person name="Ling F."/>
            <person name="Zhang R."/>
            <person name="Shi X.-G."/>
            <person name="Ren J.-P."/>
            <person name="Chen E.-F."/>
            <person name="Sun J.-M."/>
        </authorList>
    </citation>
    <scope>NUCLEOTIDE SEQUENCE</scope>
    <source>
        <strain evidence="3">Adult_tree_wgs_1</strain>
        <tissue evidence="3">Leaves</tissue>
    </source>
</reference>
<feature type="compositionally biased region" description="Low complexity" evidence="1">
    <location>
        <begin position="31"/>
        <end position="43"/>
    </location>
</feature>
<dbReference type="PANTHER" id="PTHR46328">
    <property type="entry name" value="FAR-RED IMPAIRED RESPONSIVE (FAR1) FAMILY PROTEIN-RELATED"/>
    <property type="match status" value="1"/>
</dbReference>
<dbReference type="OrthoDB" id="1886686at2759"/>
<dbReference type="AlphaFoldDB" id="A0A834H9N8"/>
<sequence length="346" mass="39444">MVPQNPIQSIEEDCEVESNDSDIVEGEVPVDSRSSKQQQQKDSIATSRPKRVIRVPTRYVDMVAYALPVIDVDIPSTFKEAWGLLCNIAIRVADGSILKTRWIVRNLTSKVYMETPVQDKFITTESLVGAKLDLLDVGTNQAPNEGMSFESDEAAKAFYDEYARRIGFLTRIVSSRKSERDGSVISRRLACNKEGYNRNSQKTGLCQIRKRESHREGCMAMVLVKREKLGEWVVKKFVREYNHPLEVSSEKWRPNPELSTWALELEKQLDLSIPRLNESFDEDQKVRELSSQLHHANQQLEACQEQLRTITACMEKHTQCLSTTVESVVSNVKQVESQQHEISGHC</sequence>
<dbReference type="EMBL" id="WJXA01000002">
    <property type="protein sequence ID" value="KAF7150068.1"/>
    <property type="molecule type" value="Genomic_DNA"/>
</dbReference>
<feature type="compositionally biased region" description="Acidic residues" evidence="1">
    <location>
        <begin position="10"/>
        <end position="25"/>
    </location>
</feature>
<gene>
    <name evidence="3" type="ORF">RHSIM_Rhsim02G0078900</name>
</gene>
<organism evidence="3 4">
    <name type="scientific">Rhododendron simsii</name>
    <name type="common">Sims's rhododendron</name>
    <dbReference type="NCBI Taxonomy" id="118357"/>
    <lineage>
        <taxon>Eukaryota</taxon>
        <taxon>Viridiplantae</taxon>
        <taxon>Streptophyta</taxon>
        <taxon>Embryophyta</taxon>
        <taxon>Tracheophyta</taxon>
        <taxon>Spermatophyta</taxon>
        <taxon>Magnoliopsida</taxon>
        <taxon>eudicotyledons</taxon>
        <taxon>Gunneridae</taxon>
        <taxon>Pentapetalae</taxon>
        <taxon>asterids</taxon>
        <taxon>Ericales</taxon>
        <taxon>Ericaceae</taxon>
        <taxon>Ericoideae</taxon>
        <taxon>Rhodoreae</taxon>
        <taxon>Rhododendron</taxon>
    </lineage>
</organism>
<dbReference type="Proteomes" id="UP000626092">
    <property type="component" value="Unassembled WGS sequence"/>
</dbReference>
<accession>A0A834H9N8</accession>
<evidence type="ECO:0000313" key="3">
    <source>
        <dbReference type="EMBL" id="KAF7150068.1"/>
    </source>
</evidence>
<comment type="caution">
    <text evidence="3">The sequence shown here is derived from an EMBL/GenBank/DDBJ whole genome shotgun (WGS) entry which is preliminary data.</text>
</comment>
<feature type="region of interest" description="Disordered" evidence="1">
    <location>
        <begin position="1"/>
        <end position="47"/>
    </location>
</feature>
<dbReference type="Pfam" id="PF03101">
    <property type="entry name" value="FAR1"/>
    <property type="match status" value="1"/>
</dbReference>
<evidence type="ECO:0000313" key="4">
    <source>
        <dbReference type="Proteomes" id="UP000626092"/>
    </source>
</evidence>
<evidence type="ECO:0000256" key="1">
    <source>
        <dbReference type="SAM" id="MobiDB-lite"/>
    </source>
</evidence>
<evidence type="ECO:0000259" key="2">
    <source>
        <dbReference type="Pfam" id="PF03101"/>
    </source>
</evidence>
<feature type="domain" description="FAR1" evidence="2">
    <location>
        <begin position="158"/>
        <end position="245"/>
    </location>
</feature>